<evidence type="ECO:0000313" key="3">
    <source>
        <dbReference type="EMBL" id="EHI56940.1"/>
    </source>
</evidence>
<dbReference type="AlphaFoldDB" id="G5INR6"/>
<organism evidence="3 4">
    <name type="scientific">Hungatella hathewayi WAL-18680</name>
    <dbReference type="NCBI Taxonomy" id="742737"/>
    <lineage>
        <taxon>Bacteria</taxon>
        <taxon>Bacillati</taxon>
        <taxon>Bacillota</taxon>
        <taxon>Clostridia</taxon>
        <taxon>Lachnospirales</taxon>
        <taxon>Lachnospiraceae</taxon>
        <taxon>Hungatella</taxon>
    </lineage>
</organism>
<accession>G5INR6</accession>
<feature type="compositionally biased region" description="Basic residues" evidence="1">
    <location>
        <begin position="87"/>
        <end position="98"/>
    </location>
</feature>
<feature type="signal peptide" evidence="2">
    <location>
        <begin position="1"/>
        <end position="23"/>
    </location>
</feature>
<evidence type="ECO:0000313" key="4">
    <source>
        <dbReference type="Proteomes" id="UP000005384"/>
    </source>
</evidence>
<dbReference type="EMBL" id="ADLN01000128">
    <property type="protein sequence ID" value="EHI56940.1"/>
    <property type="molecule type" value="Genomic_DNA"/>
</dbReference>
<keyword evidence="4" id="KW-1185">Reference proteome</keyword>
<dbReference type="HOGENOM" id="CLU_2329920_0_0_9"/>
<reference evidence="3 4" key="1">
    <citation type="submission" date="2011-08" db="EMBL/GenBank/DDBJ databases">
        <title>The Genome Sequence of Clostridium hathewayi WAL-18680.</title>
        <authorList>
            <consortium name="The Broad Institute Genome Sequencing Platform"/>
            <person name="Earl A."/>
            <person name="Ward D."/>
            <person name="Feldgarden M."/>
            <person name="Gevers D."/>
            <person name="Finegold S.M."/>
            <person name="Summanen P.H."/>
            <person name="Molitoris D.R."/>
            <person name="Song M."/>
            <person name="Daigneault M."/>
            <person name="Allen-Vercoe E."/>
            <person name="Young S.K."/>
            <person name="Zeng Q."/>
            <person name="Gargeya S."/>
            <person name="Fitzgerald M."/>
            <person name="Haas B."/>
            <person name="Abouelleil A."/>
            <person name="Alvarado L."/>
            <person name="Arachchi H.M."/>
            <person name="Berlin A."/>
            <person name="Brown A."/>
            <person name="Chapman S.B."/>
            <person name="Chen Z."/>
            <person name="Dunbar C."/>
            <person name="Freedman E."/>
            <person name="Gearin G."/>
            <person name="Gellesch M."/>
            <person name="Goldberg J."/>
            <person name="Griggs A."/>
            <person name="Gujja S."/>
            <person name="Heiman D."/>
            <person name="Howarth C."/>
            <person name="Larson L."/>
            <person name="Lui A."/>
            <person name="MacDonald P.J.P."/>
            <person name="Montmayeur A."/>
            <person name="Murphy C."/>
            <person name="Neiman D."/>
            <person name="Pearson M."/>
            <person name="Priest M."/>
            <person name="Roberts A."/>
            <person name="Saif S."/>
            <person name="Shea T."/>
            <person name="Shenoy N."/>
            <person name="Sisk P."/>
            <person name="Stolte C."/>
            <person name="Sykes S."/>
            <person name="Wortman J."/>
            <person name="Nusbaum C."/>
            <person name="Birren B."/>
        </authorList>
    </citation>
    <scope>NUCLEOTIDE SEQUENCE [LARGE SCALE GENOMIC DNA]</scope>
    <source>
        <strain evidence="3 4">WAL-18680</strain>
    </source>
</reference>
<feature type="chain" id="PRO_5003478940" evidence="2">
    <location>
        <begin position="24"/>
        <end position="98"/>
    </location>
</feature>
<gene>
    <name evidence="3" type="ORF">HMPREF9473_05144</name>
</gene>
<feature type="region of interest" description="Disordered" evidence="1">
    <location>
        <begin position="79"/>
        <end position="98"/>
    </location>
</feature>
<dbReference type="Proteomes" id="UP000005384">
    <property type="component" value="Unassembled WGS sequence"/>
</dbReference>
<keyword evidence="2" id="KW-0732">Signal</keyword>
<evidence type="ECO:0000256" key="1">
    <source>
        <dbReference type="SAM" id="MobiDB-lite"/>
    </source>
</evidence>
<comment type="caution">
    <text evidence="3">The sequence shown here is derived from an EMBL/GenBank/DDBJ whole genome shotgun (WGS) entry which is preliminary data.</text>
</comment>
<dbReference type="RefSeq" id="WP_006783132.1">
    <property type="nucleotide sequence ID" value="NZ_CP040506.1"/>
</dbReference>
<proteinExistence type="predicted"/>
<sequence>MKKAIGLAFLTMSLMAGTVTAYAATGSAAVGPGCGQGSYCEEYECMRDGVCTVSDCEYHSTTTYDGNGCRLDHTHNSNCSGTQSGHHGGRGHHGRGHC</sequence>
<name>G5INR6_9FIRM</name>
<evidence type="ECO:0000256" key="2">
    <source>
        <dbReference type="SAM" id="SignalP"/>
    </source>
</evidence>
<protein>
    <submittedName>
        <fullName evidence="3">Uncharacterized protein</fullName>
    </submittedName>
</protein>